<evidence type="ECO:0000256" key="2">
    <source>
        <dbReference type="SAM" id="SignalP"/>
    </source>
</evidence>
<evidence type="ECO:0000256" key="1">
    <source>
        <dbReference type="SAM" id="MobiDB-lite"/>
    </source>
</evidence>
<feature type="compositionally biased region" description="Low complexity" evidence="1">
    <location>
        <begin position="30"/>
        <end position="49"/>
    </location>
</feature>
<evidence type="ECO:0000313" key="3">
    <source>
        <dbReference type="EMBL" id="MDF8332076.1"/>
    </source>
</evidence>
<comment type="caution">
    <text evidence="3">The sequence shown here is derived from an EMBL/GenBank/DDBJ whole genome shotgun (WGS) entry which is preliminary data.</text>
</comment>
<name>A0ABT6CDT0_9SPHN</name>
<feature type="chain" id="PRO_5046036840" evidence="2">
    <location>
        <begin position="20"/>
        <end position="309"/>
    </location>
</feature>
<dbReference type="Pfam" id="PF05275">
    <property type="entry name" value="CopB"/>
    <property type="match status" value="1"/>
</dbReference>
<sequence length="309" mass="33371">MIRHAAFALLMAGASPAMAQDHSMHGMHMPAAAPTATASPPAPDGSAATRSEAGEEPRGTDQPPGSAEAPPVTHDIAAARYFGADAMARAHQAMMEGHGGGTYSQVRFDLAEVQVRQGREGYRWEGLAWIGGDVDRLALRSEGEGRYGGGIEHAEVQVLYRRALDAWWNLEAGVRQDLQPGPRRTHAAVAIEGLARYMWDVRAQAYLSTRGELTGRIEATVDQRLTNRLILRPRVELALSAQDMPDLRTGPGVTEVGLGLRLHALIRPELMPYVGWSWTHKTGRTGRYATAAGEPRAEGAAVIGLATWF</sequence>
<dbReference type="Proteomes" id="UP001222770">
    <property type="component" value="Unassembled WGS sequence"/>
</dbReference>
<accession>A0ABT6CDT0</accession>
<keyword evidence="4" id="KW-1185">Reference proteome</keyword>
<organism evidence="3 4">
    <name type="scientific">Novosphingobium cyanobacteriorum</name>
    <dbReference type="NCBI Taxonomy" id="3024215"/>
    <lineage>
        <taxon>Bacteria</taxon>
        <taxon>Pseudomonadati</taxon>
        <taxon>Pseudomonadota</taxon>
        <taxon>Alphaproteobacteria</taxon>
        <taxon>Sphingomonadales</taxon>
        <taxon>Sphingomonadaceae</taxon>
        <taxon>Novosphingobium</taxon>
    </lineage>
</organism>
<reference evidence="3 4" key="1">
    <citation type="submission" date="2023-03" db="EMBL/GenBank/DDBJ databases">
        <title>Novosphingobium cyanobacteriorum sp. nov., isolated from a eutrophic reservoir during the Microcystis bloom period.</title>
        <authorList>
            <person name="Kang M."/>
            <person name="Le V."/>
            <person name="Ko S.-R."/>
            <person name="Lee S.-A."/>
            <person name="Ahn C.-Y."/>
        </authorList>
    </citation>
    <scope>NUCLEOTIDE SEQUENCE [LARGE SCALE GENOMIC DNA]</scope>
    <source>
        <strain evidence="3 4">HBC54</strain>
    </source>
</reference>
<keyword evidence="2" id="KW-0732">Signal</keyword>
<feature type="signal peptide" evidence="2">
    <location>
        <begin position="1"/>
        <end position="19"/>
    </location>
</feature>
<dbReference type="EMBL" id="JAROCY010000002">
    <property type="protein sequence ID" value="MDF8332076.1"/>
    <property type="molecule type" value="Genomic_DNA"/>
</dbReference>
<feature type="region of interest" description="Disordered" evidence="1">
    <location>
        <begin position="30"/>
        <end position="71"/>
    </location>
</feature>
<protein>
    <submittedName>
        <fullName evidence="3">Copper resistance protein B</fullName>
    </submittedName>
</protein>
<evidence type="ECO:0000313" key="4">
    <source>
        <dbReference type="Proteomes" id="UP001222770"/>
    </source>
</evidence>
<gene>
    <name evidence="3" type="ORF">POM99_02580</name>
</gene>
<dbReference type="RefSeq" id="WP_277275238.1">
    <property type="nucleotide sequence ID" value="NZ_JAROCY010000002.1"/>
</dbReference>
<proteinExistence type="predicted"/>
<dbReference type="InterPro" id="IPR007939">
    <property type="entry name" value="Cu-R_B_prcur"/>
</dbReference>